<dbReference type="STRING" id="529704.SAMN02927913_0007"/>
<dbReference type="PANTHER" id="PTHR38774">
    <property type="entry name" value="CYTOPLASMIC PROTEIN-RELATED"/>
    <property type="match status" value="1"/>
</dbReference>
<evidence type="ECO:0000313" key="2">
    <source>
        <dbReference type="Proteomes" id="UP000199420"/>
    </source>
</evidence>
<name>A0A1H6ZKB3_9GAMM</name>
<proteinExistence type="predicted"/>
<dbReference type="InterPro" id="IPR009659">
    <property type="entry name" value="DUF1249"/>
</dbReference>
<sequence>MSAVLDSRSALLPGRFEFLMGLYAENYHRLAHLFAPQTLAPGRYRSSVDDGLDVHMHVQERHPYTLELELTYGFVDAHTGHPTPSAQLRMYTDAHVAEALHCHPGRHLWQVLGPFPEAHTVLQHRLRMNGFLSRWLEYLAAQGHSAGTLERLDETDDVTSRSP</sequence>
<protein>
    <recommendedName>
        <fullName evidence="3">DUF1249 domain-containing protein</fullName>
    </recommendedName>
</protein>
<evidence type="ECO:0000313" key="1">
    <source>
        <dbReference type="EMBL" id="SEJ50132.1"/>
    </source>
</evidence>
<dbReference type="OrthoDB" id="9793663at2"/>
<reference evidence="1 2" key="1">
    <citation type="submission" date="2016-10" db="EMBL/GenBank/DDBJ databases">
        <authorList>
            <person name="de Groot N.N."/>
        </authorList>
    </citation>
    <scope>NUCLEOTIDE SEQUENCE [LARGE SCALE GENOMIC DNA]</scope>
    <source>
        <strain evidence="1 2">DSM 26515</strain>
    </source>
</reference>
<dbReference type="Proteomes" id="UP000199420">
    <property type="component" value="Unassembled WGS sequence"/>
</dbReference>
<keyword evidence="2" id="KW-1185">Reference proteome</keyword>
<gene>
    <name evidence="1" type="ORF">SAMN04487997_0007</name>
</gene>
<dbReference type="PANTHER" id="PTHR38774:SF1">
    <property type="entry name" value="CYTOPLASMIC PROTEIN"/>
    <property type="match status" value="1"/>
</dbReference>
<dbReference type="AlphaFoldDB" id="A0A1H6ZKB3"/>
<evidence type="ECO:0008006" key="3">
    <source>
        <dbReference type="Google" id="ProtNLM"/>
    </source>
</evidence>
<dbReference type="EMBL" id="FNYC01000010">
    <property type="protein sequence ID" value="SEJ50132.1"/>
    <property type="molecule type" value="Genomic_DNA"/>
</dbReference>
<organism evidence="1 2">
    <name type="scientific">Frateuria terrea</name>
    <dbReference type="NCBI Taxonomy" id="529704"/>
    <lineage>
        <taxon>Bacteria</taxon>
        <taxon>Pseudomonadati</taxon>
        <taxon>Pseudomonadota</taxon>
        <taxon>Gammaproteobacteria</taxon>
        <taxon>Lysobacterales</taxon>
        <taxon>Rhodanobacteraceae</taxon>
        <taxon>Frateuria</taxon>
    </lineage>
</organism>
<accession>A0A1H6ZKB3</accession>
<dbReference type="RefSeq" id="WP_091340255.1">
    <property type="nucleotide sequence ID" value="NZ_FNYC01000010.1"/>
</dbReference>
<dbReference type="Pfam" id="PF06853">
    <property type="entry name" value="DUF1249"/>
    <property type="match status" value="1"/>
</dbReference>